<gene>
    <name evidence="1" type="ORF">C0J27_03600</name>
</gene>
<proteinExistence type="predicted"/>
<evidence type="ECO:0000313" key="2">
    <source>
        <dbReference type="Proteomes" id="UP000254834"/>
    </source>
</evidence>
<name>A0A345ZBY9_9BACT</name>
<dbReference type="KEGG" id="cdes:C0J27_03600"/>
<accession>A0A345ZBY9</accession>
<dbReference type="AlphaFoldDB" id="A0A345ZBY9"/>
<dbReference type="EMBL" id="CP025544">
    <property type="protein sequence ID" value="AXK60806.1"/>
    <property type="molecule type" value="Genomic_DNA"/>
</dbReference>
<organism evidence="1 2">
    <name type="scientific">Candidatus Chromulinivorax destructor</name>
    <dbReference type="NCBI Taxonomy" id="2066483"/>
    <lineage>
        <taxon>Bacteria</taxon>
        <taxon>Candidatus Babelota</taxon>
        <taxon>Candidatus Babeliae</taxon>
        <taxon>Candidatus Babeliales</taxon>
        <taxon>Candidatus Chromulinivoraceae</taxon>
        <taxon>Candidatus Chromulinivorax</taxon>
    </lineage>
</organism>
<dbReference type="Proteomes" id="UP000254834">
    <property type="component" value="Chromosome"/>
</dbReference>
<evidence type="ECO:0000313" key="1">
    <source>
        <dbReference type="EMBL" id="AXK60806.1"/>
    </source>
</evidence>
<sequence>MKILRDLLALVGLATLVIAGYCYYSACKNPIEVVVIQKKIGGKVEKAGDETAKVTNEAINAQKDPNVVDDELEGTEMGLTVSAELMEF</sequence>
<dbReference type="RefSeq" id="WP_115585821.1">
    <property type="nucleotide sequence ID" value="NZ_CP025544.1"/>
</dbReference>
<protein>
    <submittedName>
        <fullName evidence="1">Uncharacterized protein</fullName>
    </submittedName>
</protein>
<keyword evidence="2" id="KW-1185">Reference proteome</keyword>
<reference evidence="1 2" key="1">
    <citation type="submission" date="2017-12" db="EMBL/GenBank/DDBJ databases">
        <title>Chromulinavorax destructans is a abundant pathogen of dominant heterotrophic picoflagllates.</title>
        <authorList>
            <person name="Deeg C.M."/>
            <person name="Zimmer M."/>
            <person name="Suttle C.A."/>
        </authorList>
    </citation>
    <scope>NUCLEOTIDE SEQUENCE [LARGE SCALE GENOMIC DNA]</scope>
    <source>
        <strain evidence="1 2">SeV1</strain>
    </source>
</reference>